<keyword evidence="3" id="KW-0677">Repeat</keyword>
<dbReference type="InterPro" id="IPR013087">
    <property type="entry name" value="Znf_C2H2_type"/>
</dbReference>
<name>A0AAD8L9L5_TARER</name>
<evidence type="ECO:0000256" key="3">
    <source>
        <dbReference type="ARBA" id="ARBA00022737"/>
    </source>
</evidence>
<dbReference type="InterPro" id="IPR036236">
    <property type="entry name" value="Znf_C2H2_sf"/>
</dbReference>
<feature type="region of interest" description="Disordered" evidence="7">
    <location>
        <begin position="478"/>
        <end position="520"/>
    </location>
</feature>
<dbReference type="Proteomes" id="UP001229421">
    <property type="component" value="Unassembled WGS sequence"/>
</dbReference>
<evidence type="ECO:0000313" key="11">
    <source>
        <dbReference type="Proteomes" id="UP001229421"/>
    </source>
</evidence>
<keyword evidence="5" id="KW-0862">Zinc</keyword>
<evidence type="ECO:0000313" key="10">
    <source>
        <dbReference type="EMBL" id="KAK1433690.1"/>
    </source>
</evidence>
<feature type="domain" description="U1-type" evidence="9">
    <location>
        <begin position="338"/>
        <end position="371"/>
    </location>
</feature>
<feature type="compositionally biased region" description="Basic and acidic residues" evidence="7">
    <location>
        <begin position="478"/>
        <end position="514"/>
    </location>
</feature>
<evidence type="ECO:0000256" key="6">
    <source>
        <dbReference type="ARBA" id="ARBA00023242"/>
    </source>
</evidence>
<dbReference type="Gene3D" id="3.30.160.60">
    <property type="entry name" value="Classic Zinc Finger"/>
    <property type="match status" value="2"/>
</dbReference>
<organism evidence="10 11">
    <name type="scientific">Tagetes erecta</name>
    <name type="common">African marigold</name>
    <dbReference type="NCBI Taxonomy" id="13708"/>
    <lineage>
        <taxon>Eukaryota</taxon>
        <taxon>Viridiplantae</taxon>
        <taxon>Streptophyta</taxon>
        <taxon>Embryophyta</taxon>
        <taxon>Tracheophyta</taxon>
        <taxon>Spermatophyta</taxon>
        <taxon>Magnoliopsida</taxon>
        <taxon>eudicotyledons</taxon>
        <taxon>Gunneridae</taxon>
        <taxon>Pentapetalae</taxon>
        <taxon>asterids</taxon>
        <taxon>campanulids</taxon>
        <taxon>Asterales</taxon>
        <taxon>Asteraceae</taxon>
        <taxon>Asteroideae</taxon>
        <taxon>Heliantheae alliance</taxon>
        <taxon>Tageteae</taxon>
        <taxon>Tagetes</taxon>
    </lineage>
</organism>
<evidence type="ECO:0000256" key="1">
    <source>
        <dbReference type="ARBA" id="ARBA00004123"/>
    </source>
</evidence>
<feature type="domain" description="C2H2-type" evidence="8">
    <location>
        <begin position="530"/>
        <end position="554"/>
    </location>
</feature>
<reference evidence="10" key="1">
    <citation type="journal article" date="2023" name="bioRxiv">
        <title>Improved chromosome-level genome assembly for marigold (Tagetes erecta).</title>
        <authorList>
            <person name="Jiang F."/>
            <person name="Yuan L."/>
            <person name="Wang S."/>
            <person name="Wang H."/>
            <person name="Xu D."/>
            <person name="Wang A."/>
            <person name="Fan W."/>
        </authorList>
    </citation>
    <scope>NUCLEOTIDE SEQUENCE</scope>
    <source>
        <strain evidence="10">WSJ</strain>
        <tissue evidence="10">Leaf</tissue>
    </source>
</reference>
<feature type="domain" description="U1-type" evidence="9">
    <location>
        <begin position="406"/>
        <end position="440"/>
    </location>
</feature>
<dbReference type="InterPro" id="IPR051868">
    <property type="entry name" value="ZN346_ZMAT4"/>
</dbReference>
<dbReference type="SMART" id="SM00355">
    <property type="entry name" value="ZnF_C2H2"/>
    <property type="match status" value="2"/>
</dbReference>
<sequence>MSFHSLTFPILPPPQLQSWNIPAPVIYPPGSDPPSFINPNSNCHRVSATMDVDPCVIGLRDGGIVAKVVDLTASEHSGVLLSKATTMVPPTSTSSDSVAPRTVKDDMIVTTIESKNTNFKEHMVGKIHVMNIQNPIINHETPLHVANGVLDQEFEKKNKNHNLDITQKVIVSTASSVTNDILDQETQEKNKNQDLDISQQLIVSTPSSVAIETLDQKLEKKNQDSWQNEETCESLFVCGIPEPGVDYPKIAIVEVDESLFKIGVSNPKSVSRTKVQVSEPTFQPVWCDNIAGKQHQNNLKVSEKPLTPQRTTLVTSMDTTSVTKPMEKLKSIKNKIGGMTTWCEICKIHCHNKVFDIHESGKRHKKNLEKLENLRNLPLTVIDAVTTPPAEQLKSTKGEVVNPNEHNSARCELCDVSCSSPDILNQHISGKKHQRNLMKSGKQRVRLPEPMNEEGEVVLFEKSKRKVGDLLKCDKDADAKRQKMNEEGEVVLSERSKRKAGDSLKSDVDAADTKRRQKMDEEEEGCGVLVKCKVCNLDCNGLMAFKTHVESFEHLKMALKHANGGSNGLQV</sequence>
<dbReference type="AlphaFoldDB" id="A0AAD8L9L5"/>
<dbReference type="SUPFAM" id="SSF57667">
    <property type="entry name" value="beta-beta-alpha zinc fingers"/>
    <property type="match status" value="2"/>
</dbReference>
<keyword evidence="2" id="KW-0479">Metal-binding</keyword>
<dbReference type="GO" id="GO:0003676">
    <property type="term" value="F:nucleic acid binding"/>
    <property type="evidence" value="ECO:0007669"/>
    <property type="project" value="InterPro"/>
</dbReference>
<keyword evidence="4" id="KW-0863">Zinc-finger</keyword>
<evidence type="ECO:0000256" key="5">
    <source>
        <dbReference type="ARBA" id="ARBA00022833"/>
    </source>
</evidence>
<dbReference type="PANTHER" id="PTHR46144:SF6">
    <property type="entry name" value="C2H2-TYPE DOMAIN-CONTAINING PROTEIN"/>
    <property type="match status" value="1"/>
</dbReference>
<evidence type="ECO:0000256" key="7">
    <source>
        <dbReference type="SAM" id="MobiDB-lite"/>
    </source>
</evidence>
<gene>
    <name evidence="10" type="ORF">QVD17_10605</name>
</gene>
<dbReference type="GO" id="GO:0005634">
    <property type="term" value="C:nucleus"/>
    <property type="evidence" value="ECO:0007669"/>
    <property type="project" value="UniProtKB-SubCell"/>
</dbReference>
<comment type="subcellular location">
    <subcellularLocation>
        <location evidence="1">Nucleus</location>
    </subcellularLocation>
</comment>
<proteinExistence type="predicted"/>
<evidence type="ECO:0000259" key="8">
    <source>
        <dbReference type="SMART" id="SM00355"/>
    </source>
</evidence>
<protein>
    <submittedName>
        <fullName evidence="10">Uncharacterized protein</fullName>
    </submittedName>
</protein>
<keyword evidence="6" id="KW-0539">Nucleus</keyword>
<dbReference type="InterPro" id="IPR003604">
    <property type="entry name" value="Matrin/U1-like-C_Znf_C2H2"/>
</dbReference>
<feature type="domain" description="C2H2-type" evidence="8">
    <location>
        <begin position="409"/>
        <end position="433"/>
    </location>
</feature>
<dbReference type="Pfam" id="PF12874">
    <property type="entry name" value="zf-met"/>
    <property type="match status" value="1"/>
</dbReference>
<evidence type="ECO:0000259" key="9">
    <source>
        <dbReference type="SMART" id="SM00451"/>
    </source>
</evidence>
<dbReference type="EMBL" id="JAUHHV010000002">
    <property type="protein sequence ID" value="KAK1433690.1"/>
    <property type="molecule type" value="Genomic_DNA"/>
</dbReference>
<comment type="caution">
    <text evidence="10">The sequence shown here is derived from an EMBL/GenBank/DDBJ whole genome shotgun (WGS) entry which is preliminary data.</text>
</comment>
<evidence type="ECO:0000256" key="2">
    <source>
        <dbReference type="ARBA" id="ARBA00022723"/>
    </source>
</evidence>
<dbReference type="GO" id="GO:0008270">
    <property type="term" value="F:zinc ion binding"/>
    <property type="evidence" value="ECO:0007669"/>
    <property type="project" value="UniProtKB-KW"/>
</dbReference>
<evidence type="ECO:0000256" key="4">
    <source>
        <dbReference type="ARBA" id="ARBA00022771"/>
    </source>
</evidence>
<dbReference type="PANTHER" id="PTHR46144">
    <property type="entry name" value="ZINC FINGER PROTEIN 385B-LIKE"/>
    <property type="match status" value="1"/>
</dbReference>
<keyword evidence="11" id="KW-1185">Reference proteome</keyword>
<feature type="domain" description="U1-type" evidence="9">
    <location>
        <begin position="527"/>
        <end position="561"/>
    </location>
</feature>
<accession>A0AAD8L9L5</accession>
<dbReference type="SMART" id="SM00451">
    <property type="entry name" value="ZnF_U1"/>
    <property type="match status" value="3"/>
</dbReference>